<dbReference type="InterPro" id="IPR046381">
    <property type="entry name" value="RbcX"/>
</dbReference>
<evidence type="ECO:0000256" key="3">
    <source>
        <dbReference type="ARBA" id="ARBA00023186"/>
    </source>
</evidence>
<comment type="subcellular location">
    <subcellularLocation>
        <location evidence="8">Carboxysome</location>
    </subcellularLocation>
    <subcellularLocation>
        <location evidence="8">Cytoplasm</location>
    </subcellularLocation>
    <text evidence="8">Most protein is cytoplasmic, but some is in the carboxysome.</text>
</comment>
<evidence type="ECO:0000256" key="9">
    <source>
        <dbReference type="SAM" id="MobiDB-lite"/>
    </source>
</evidence>
<evidence type="ECO:0000256" key="2">
    <source>
        <dbReference type="ARBA" id="ARBA00022531"/>
    </source>
</evidence>
<comment type="similarity">
    <text evidence="8">Belongs to the RbcX family.</text>
</comment>
<dbReference type="PANTHER" id="PTHR33791:SF1">
    <property type="entry name" value="RUBISCO CHAPERONE RBCX"/>
    <property type="match status" value="1"/>
</dbReference>
<dbReference type="GO" id="GO:0044183">
    <property type="term" value="F:protein folding chaperone"/>
    <property type="evidence" value="ECO:0007669"/>
    <property type="project" value="InterPro"/>
</dbReference>
<evidence type="ECO:0000256" key="1">
    <source>
        <dbReference type="ARBA" id="ARBA00022490"/>
    </source>
</evidence>
<keyword evidence="7" id="KW-1283">Bacterial microcompartment</keyword>
<dbReference type="InterPro" id="IPR003435">
    <property type="entry name" value="Chaperonin_RcbX"/>
</dbReference>
<proteinExistence type="inferred from homology"/>
<protein>
    <recommendedName>
        <fullName evidence="6 8">RuBisCO chaperone RbcX</fullName>
    </recommendedName>
</protein>
<dbReference type="GO" id="GO:0015979">
    <property type="term" value="P:photosynthesis"/>
    <property type="evidence" value="ECO:0007669"/>
    <property type="project" value="UniProtKB-KW"/>
</dbReference>
<dbReference type="PANTHER" id="PTHR33791">
    <property type="entry name" value="CHAPERONIN-LIKE RBCX PROTEIN 1, CHLOROPLASTIC"/>
    <property type="match status" value="1"/>
</dbReference>
<evidence type="ECO:0000256" key="6">
    <source>
        <dbReference type="ARBA" id="ARBA00023866"/>
    </source>
</evidence>
<evidence type="ECO:0000313" key="10">
    <source>
        <dbReference type="EMBL" id="KPQ33123.1"/>
    </source>
</evidence>
<evidence type="ECO:0000256" key="8">
    <source>
        <dbReference type="HAMAP-Rule" id="MF_00855"/>
    </source>
</evidence>
<dbReference type="NCBIfam" id="NF047598">
    <property type="entry name" value="ChaprRbcXCyano"/>
    <property type="match status" value="1"/>
</dbReference>
<feature type="region of interest" description="Disordered" evidence="9">
    <location>
        <begin position="128"/>
        <end position="155"/>
    </location>
</feature>
<dbReference type="EMBL" id="LJZR01000038">
    <property type="protein sequence ID" value="KPQ33123.1"/>
    <property type="molecule type" value="Genomic_DNA"/>
</dbReference>
<evidence type="ECO:0000256" key="7">
    <source>
        <dbReference type="ARBA" id="ARBA00024446"/>
    </source>
</evidence>
<name>A0A0P7ZSI3_9CYAN</name>
<dbReference type="GO" id="GO:0031470">
    <property type="term" value="C:carboxysome"/>
    <property type="evidence" value="ECO:0007669"/>
    <property type="project" value="UniProtKB-SubCell"/>
</dbReference>
<keyword evidence="5 8" id="KW-1282">Carboxysome</keyword>
<dbReference type="InterPro" id="IPR038052">
    <property type="entry name" value="Chaperonin_RbcX_sf"/>
</dbReference>
<comment type="caution">
    <text evidence="10">The sequence shown here is derived from an EMBL/GenBank/DDBJ whole genome shotgun (WGS) entry which is preliminary data.</text>
</comment>
<sequence>MDLKRIAKDTAQVLTSYLTYQSVRTVLDQLKETNLPRYYSFREFSSRERLQDGEAFIRDLFQAEPELALRIMTVRQHLAEEITEFLPEMVSANIQQSNMEHRKKHLERMTQMTSEDLAASVDRGSDWISELEDADSAKNEAETEADSSDSTDLSS</sequence>
<dbReference type="GO" id="GO:0015977">
    <property type="term" value="P:carbon fixation"/>
    <property type="evidence" value="ECO:0007669"/>
    <property type="project" value="UniProtKB-UniRule"/>
</dbReference>
<dbReference type="STRING" id="1666911.HLUCCA11_19595"/>
<reference evidence="10 11" key="1">
    <citation type="submission" date="2015-09" db="EMBL/GenBank/DDBJ databases">
        <title>Identification and resolution of microdiversity through metagenomic sequencing of parallel consortia.</title>
        <authorList>
            <person name="Nelson W.C."/>
            <person name="Romine M.F."/>
            <person name="Lindemann S.R."/>
        </authorList>
    </citation>
    <scope>NUCLEOTIDE SEQUENCE [LARGE SCALE GENOMIC DNA]</scope>
    <source>
        <strain evidence="10">Ana</strain>
    </source>
</reference>
<organism evidence="10 11">
    <name type="scientific">Phormidesmis priestleyi Ana</name>
    <dbReference type="NCBI Taxonomy" id="1666911"/>
    <lineage>
        <taxon>Bacteria</taxon>
        <taxon>Bacillati</taxon>
        <taxon>Cyanobacteriota</taxon>
        <taxon>Cyanophyceae</taxon>
        <taxon>Leptolyngbyales</taxon>
        <taxon>Leptolyngbyaceae</taxon>
        <taxon>Phormidesmis</taxon>
    </lineage>
</organism>
<comment type="domain">
    <text evidence="8">The homodimer has 2 functional domains, a central cleft essential for production of soluble RbcL in which the RbcL peptide binds, and a polar surface which plays a role in correct RbcL subunit arrangement.</text>
</comment>
<evidence type="ECO:0000256" key="5">
    <source>
        <dbReference type="ARBA" id="ARBA00023669"/>
    </source>
</evidence>
<keyword evidence="1 8" id="KW-0963">Cytoplasm</keyword>
<dbReference type="Pfam" id="PF02341">
    <property type="entry name" value="RbcX"/>
    <property type="match status" value="1"/>
</dbReference>
<dbReference type="SUPFAM" id="SSF158615">
    <property type="entry name" value="RbcX-like"/>
    <property type="match status" value="1"/>
</dbReference>
<dbReference type="HAMAP" id="MF_00855">
    <property type="entry name" value="RbcX"/>
    <property type="match status" value="1"/>
</dbReference>
<evidence type="ECO:0000313" key="11">
    <source>
        <dbReference type="Proteomes" id="UP000050465"/>
    </source>
</evidence>
<dbReference type="Proteomes" id="UP000050465">
    <property type="component" value="Unassembled WGS sequence"/>
</dbReference>
<dbReference type="Gene3D" id="1.10.1200.210">
    <property type="entry name" value="Chaperonin-like RbcX"/>
    <property type="match status" value="1"/>
</dbReference>
<dbReference type="GO" id="GO:0005737">
    <property type="term" value="C:cytoplasm"/>
    <property type="evidence" value="ECO:0007669"/>
    <property type="project" value="UniProtKB-SubCell"/>
</dbReference>
<keyword evidence="2 8" id="KW-0602">Photosynthesis</keyword>
<comment type="function">
    <text evidence="8">An RbcL-specific chaperone. The central cleft of the RbcX homodimer (RbcX2) binds the C-terminus of an RbcL monomer, stabilizing the C-terminus and probably preventing its reassociation with chaperonin GroEL-ES. At the same time the peripheral region of RbcX2 binds a second RbcL monomer, bridging the RbcL homodimers in the correct orientation. The RbcX2(2)-bound RbcL dimers then assemble into the RbcL8 core (RbcL8-(RbcX2)8). RbcS binding triggers the release of RbcX2.</text>
</comment>
<keyword evidence="4 8" id="KW-0120">Carbon dioxide fixation</keyword>
<keyword evidence="3 8" id="KW-0143">Chaperone</keyword>
<dbReference type="PATRIC" id="fig|1666911.3.peg.2220"/>
<accession>A0A0P7ZSI3</accession>
<evidence type="ECO:0000256" key="4">
    <source>
        <dbReference type="ARBA" id="ARBA00023300"/>
    </source>
</evidence>
<dbReference type="AlphaFoldDB" id="A0A0P7ZSI3"/>
<comment type="subunit">
    <text evidence="8">Homodimer. Interacts with the exposed C-terminal peptide of RbcL via its central cleft, contacts a second RbcL monomer via its peripheral polar surface.</text>
</comment>
<dbReference type="GO" id="GO:0110102">
    <property type="term" value="P:ribulose bisphosphate carboxylase complex assembly"/>
    <property type="evidence" value="ECO:0007669"/>
    <property type="project" value="UniProtKB-UniRule"/>
</dbReference>
<gene>
    <name evidence="8" type="primary">rbcX</name>
    <name evidence="10" type="ORF">HLUCCA11_19595</name>
</gene>